<sequence length="83" mass="9091">MSHQEKKRKHINSLQSLNDAIHWSPSTIRELGHPVAPTGSEQVADACCVDSNNGAPDLQRGRNLLSNIWGVALKILLALVKIK</sequence>
<comment type="caution">
    <text evidence="1">The sequence shown here is derived from an EMBL/GenBank/DDBJ whole genome shotgun (WGS) entry which is preliminary data.</text>
</comment>
<protein>
    <submittedName>
        <fullName evidence="1">Uncharacterized protein</fullName>
    </submittedName>
</protein>
<proteinExistence type="predicted"/>
<keyword evidence="2" id="KW-1185">Reference proteome</keyword>
<evidence type="ECO:0000313" key="1">
    <source>
        <dbReference type="EMBL" id="GFY32643.1"/>
    </source>
</evidence>
<evidence type="ECO:0000313" key="2">
    <source>
        <dbReference type="Proteomes" id="UP000887159"/>
    </source>
</evidence>
<dbReference type="AlphaFoldDB" id="A0A8X7BIR4"/>
<dbReference type="EMBL" id="BMAU01021403">
    <property type="protein sequence ID" value="GFY32643.1"/>
    <property type="molecule type" value="Genomic_DNA"/>
</dbReference>
<organism evidence="1 2">
    <name type="scientific">Trichonephila clavipes</name>
    <name type="common">Golden silk orbweaver</name>
    <name type="synonym">Nephila clavipes</name>
    <dbReference type="NCBI Taxonomy" id="2585209"/>
    <lineage>
        <taxon>Eukaryota</taxon>
        <taxon>Metazoa</taxon>
        <taxon>Ecdysozoa</taxon>
        <taxon>Arthropoda</taxon>
        <taxon>Chelicerata</taxon>
        <taxon>Arachnida</taxon>
        <taxon>Araneae</taxon>
        <taxon>Araneomorphae</taxon>
        <taxon>Entelegynae</taxon>
        <taxon>Araneoidea</taxon>
        <taxon>Nephilidae</taxon>
        <taxon>Trichonephila</taxon>
    </lineage>
</organism>
<name>A0A8X7BIR4_TRICX</name>
<dbReference type="Proteomes" id="UP000887159">
    <property type="component" value="Unassembled WGS sequence"/>
</dbReference>
<accession>A0A8X7BIR4</accession>
<reference evidence="1" key="1">
    <citation type="submission" date="2020-08" db="EMBL/GenBank/DDBJ databases">
        <title>Multicomponent nature underlies the extraordinary mechanical properties of spider dragline silk.</title>
        <authorList>
            <person name="Kono N."/>
            <person name="Nakamura H."/>
            <person name="Mori M."/>
            <person name="Yoshida Y."/>
            <person name="Ohtoshi R."/>
            <person name="Malay A.D."/>
            <person name="Moran D.A.P."/>
            <person name="Tomita M."/>
            <person name="Numata K."/>
            <person name="Arakawa K."/>
        </authorList>
    </citation>
    <scope>NUCLEOTIDE SEQUENCE</scope>
</reference>
<gene>
    <name evidence="1" type="ORF">TNCV_673981</name>
</gene>